<feature type="transmembrane region" description="Helical" evidence="3">
    <location>
        <begin position="45"/>
        <end position="66"/>
    </location>
</feature>
<dbReference type="OrthoDB" id="2079159at2"/>
<accession>U2K6L9</accession>
<reference evidence="4 5" key="1">
    <citation type="submission" date="2013-07" db="EMBL/GenBank/DDBJ databases">
        <authorList>
            <person name="Weinstock G."/>
            <person name="Sodergren E."/>
            <person name="Wylie T."/>
            <person name="Fulton L."/>
            <person name="Fulton R."/>
            <person name="Fronick C."/>
            <person name="O'Laughlin M."/>
            <person name="Godfrey J."/>
            <person name="Miner T."/>
            <person name="Herter B."/>
            <person name="Appelbaum E."/>
            <person name="Cordes M."/>
            <person name="Lek S."/>
            <person name="Wollam A."/>
            <person name="Pepin K.H."/>
            <person name="Palsikar V.B."/>
            <person name="Mitreva M."/>
            <person name="Wilson R.K."/>
        </authorList>
    </citation>
    <scope>NUCLEOTIDE SEQUENCE [LARGE SCALE GENOMIC DNA]</scope>
    <source>
        <strain evidence="4 5">ATCC 27760</strain>
    </source>
</reference>
<evidence type="ECO:0000313" key="5">
    <source>
        <dbReference type="Proteomes" id="UP000016662"/>
    </source>
</evidence>
<dbReference type="EMBL" id="AWVF01000433">
    <property type="protein sequence ID" value="ERJ87745.1"/>
    <property type="molecule type" value="Genomic_DNA"/>
</dbReference>
<comment type="caution">
    <text evidence="4">The sequence shown here is derived from an EMBL/GenBank/DDBJ whole genome shotgun (WGS) entry which is preliminary data.</text>
</comment>
<evidence type="ECO:0000256" key="3">
    <source>
        <dbReference type="SAM" id="Phobius"/>
    </source>
</evidence>
<proteinExistence type="predicted"/>
<organism evidence="4 5">
    <name type="scientific">Ruminococcus callidus ATCC 27760</name>
    <dbReference type="NCBI Taxonomy" id="411473"/>
    <lineage>
        <taxon>Bacteria</taxon>
        <taxon>Bacillati</taxon>
        <taxon>Bacillota</taxon>
        <taxon>Clostridia</taxon>
        <taxon>Eubacteriales</taxon>
        <taxon>Oscillospiraceae</taxon>
        <taxon>Ruminococcus</taxon>
    </lineage>
</organism>
<keyword evidence="3" id="KW-0472">Membrane</keyword>
<keyword evidence="3" id="KW-0812">Transmembrane</keyword>
<feature type="coiled-coil region" evidence="1">
    <location>
        <begin position="306"/>
        <end position="333"/>
    </location>
</feature>
<dbReference type="STRING" id="411473.RUMCAL_03239"/>
<keyword evidence="5" id="KW-1185">Reference proteome</keyword>
<keyword evidence="3" id="KW-1133">Transmembrane helix</keyword>
<gene>
    <name evidence="4" type="ORF">RUMCAL_03239</name>
</gene>
<sequence length="523" mass="57698">MSKKSREKTPELEEIAAQLGSMNTQEEDTITIPVVEIFRQLKKYFLPWVLVAVILAGLVFGGSMVVSSSKASPLTAMVGFTFDGIENGLDPNGNEFNANSLKSPAIIEETLSDLNMDVKKTDAIRNNITVSGVVPEDAIDKLTAYESVFSNTNSIEAAQKIMDVSYFPTQFEVQFSYGDSGMSRSQAADFLNTMLNNYKIYFMQTYGYNQAFGDALTAVDYTGYDYPQALDVLSSSLDSLKKYISSLSSNDNTRFRSTKTGYTFSDLSEATATLQSVDYSSLYSYIMGKNVTKDKDSLATYYQYRIDSLNRSLNSAKERLSTITDSINNYKKDSMVVMAGGSADNTGTVLTQPSTAYDDLITQRTDAQGSVSSLQQQISDYQTRLDKLQNTPLGSKKEEEKVETDMKNVCDKMNQLINDVNETADDYFETASYTNAYNILVPASGSVSSSVSNAISNMIRPMLIVEALLLVAYLVFAVVRAFMVSYRRDKLVPVAVEEPAKETVSVEADSASDDNDEKEESKA</sequence>
<name>U2K6L9_9FIRM</name>
<evidence type="ECO:0000256" key="2">
    <source>
        <dbReference type="SAM" id="MobiDB-lite"/>
    </source>
</evidence>
<dbReference type="PATRIC" id="fig|411473.3.peg.2710"/>
<protein>
    <submittedName>
        <fullName evidence="4">Chain length determinant protein</fullName>
    </submittedName>
</protein>
<keyword evidence="1" id="KW-0175">Coiled coil</keyword>
<dbReference type="AlphaFoldDB" id="U2K6L9"/>
<dbReference type="RefSeq" id="WP_021681468.1">
    <property type="nucleotide sequence ID" value="NZ_KI260354.1"/>
</dbReference>
<feature type="transmembrane region" description="Helical" evidence="3">
    <location>
        <begin position="462"/>
        <end position="483"/>
    </location>
</feature>
<evidence type="ECO:0000256" key="1">
    <source>
        <dbReference type="SAM" id="Coils"/>
    </source>
</evidence>
<feature type="region of interest" description="Disordered" evidence="2">
    <location>
        <begin position="499"/>
        <end position="523"/>
    </location>
</feature>
<feature type="compositionally biased region" description="Acidic residues" evidence="2">
    <location>
        <begin position="510"/>
        <end position="523"/>
    </location>
</feature>
<dbReference type="Proteomes" id="UP000016662">
    <property type="component" value="Unassembled WGS sequence"/>
</dbReference>
<evidence type="ECO:0000313" key="4">
    <source>
        <dbReference type="EMBL" id="ERJ87745.1"/>
    </source>
</evidence>
<dbReference type="HOGENOM" id="CLU_540669_0_0_9"/>
<dbReference type="eggNOG" id="COG3206">
    <property type="taxonomic scope" value="Bacteria"/>
</dbReference>